<dbReference type="InParanoid" id="A0A0G4FVM1"/>
<feature type="chain" id="PRO_5012249458" evidence="1">
    <location>
        <begin position="16"/>
        <end position="198"/>
    </location>
</feature>
<keyword evidence="1" id="KW-0732">Signal</keyword>
<evidence type="ECO:0000256" key="1">
    <source>
        <dbReference type="SAM" id="SignalP"/>
    </source>
</evidence>
<accession>A0A0G4FVM1</accession>
<dbReference type="Proteomes" id="UP000041254">
    <property type="component" value="Unassembled WGS sequence"/>
</dbReference>
<proteinExistence type="predicted"/>
<name>A0A0G4FVM1_VITBC</name>
<evidence type="ECO:0000313" key="2">
    <source>
        <dbReference type="EMBL" id="CEM18763.1"/>
    </source>
</evidence>
<sequence length="198" mass="21405">MAALNAALAPQRSLAALLTHLLPLVEHNDGKDPAPSPLSCGPHEAEAIGWKITAMCFNMRAANETITSTLTIRNSVMGDRVCAAVEHFVKSALYASSNREVVGGASNVGGVTMRVPLQCFAIRADSCPHQVVHTHGRVGVREVVHRARLDEAARHDIEEGAIDKGFNEHLGNADCEFGEWQQLGRIDERGQWVILGIN</sequence>
<keyword evidence="3" id="KW-1185">Reference proteome</keyword>
<evidence type="ECO:0000313" key="3">
    <source>
        <dbReference type="Proteomes" id="UP000041254"/>
    </source>
</evidence>
<gene>
    <name evidence="2" type="ORF">Vbra_410</name>
</gene>
<dbReference type="EMBL" id="CDMY01000508">
    <property type="protein sequence ID" value="CEM18763.1"/>
    <property type="molecule type" value="Genomic_DNA"/>
</dbReference>
<protein>
    <submittedName>
        <fullName evidence="2">Uncharacterized protein</fullName>
    </submittedName>
</protein>
<dbReference type="AlphaFoldDB" id="A0A0G4FVM1"/>
<dbReference type="PhylomeDB" id="A0A0G4FVM1"/>
<organism evidence="2 3">
    <name type="scientific">Vitrella brassicaformis (strain CCMP3155)</name>
    <dbReference type="NCBI Taxonomy" id="1169540"/>
    <lineage>
        <taxon>Eukaryota</taxon>
        <taxon>Sar</taxon>
        <taxon>Alveolata</taxon>
        <taxon>Colpodellida</taxon>
        <taxon>Vitrellaceae</taxon>
        <taxon>Vitrella</taxon>
    </lineage>
</organism>
<dbReference type="VEuPathDB" id="CryptoDB:Vbra_410"/>
<feature type="signal peptide" evidence="1">
    <location>
        <begin position="1"/>
        <end position="15"/>
    </location>
</feature>
<reference evidence="2 3" key="1">
    <citation type="submission" date="2014-11" db="EMBL/GenBank/DDBJ databases">
        <authorList>
            <person name="Zhu J."/>
            <person name="Qi W."/>
            <person name="Song R."/>
        </authorList>
    </citation>
    <scope>NUCLEOTIDE SEQUENCE [LARGE SCALE GENOMIC DNA]</scope>
</reference>